<dbReference type="RefSeq" id="WP_116174363.1">
    <property type="nucleotide sequence ID" value="NZ_CP144375.1"/>
</dbReference>
<accession>A0A3E0HTP2</accession>
<dbReference type="AlphaFoldDB" id="A0A3E0HTP2"/>
<keyword evidence="2" id="KW-1185">Reference proteome</keyword>
<gene>
    <name evidence="1" type="ORF">BCF44_10452</name>
</gene>
<keyword evidence="1" id="KW-0378">Hydrolase</keyword>
<dbReference type="Pfam" id="PF08282">
    <property type="entry name" value="Hydrolase_3"/>
    <property type="match status" value="2"/>
</dbReference>
<organism evidence="1 2">
    <name type="scientific">Kutzneria buriramensis</name>
    <dbReference type="NCBI Taxonomy" id="1045776"/>
    <lineage>
        <taxon>Bacteria</taxon>
        <taxon>Bacillati</taxon>
        <taxon>Actinomycetota</taxon>
        <taxon>Actinomycetes</taxon>
        <taxon>Pseudonocardiales</taxon>
        <taxon>Pseudonocardiaceae</taxon>
        <taxon>Kutzneria</taxon>
    </lineage>
</organism>
<dbReference type="EMBL" id="QUNO01000004">
    <property type="protein sequence ID" value="REH49789.1"/>
    <property type="molecule type" value="Genomic_DNA"/>
</dbReference>
<dbReference type="SUPFAM" id="SSF56784">
    <property type="entry name" value="HAD-like"/>
    <property type="match status" value="1"/>
</dbReference>
<evidence type="ECO:0000313" key="1">
    <source>
        <dbReference type="EMBL" id="REH49789.1"/>
    </source>
</evidence>
<dbReference type="GO" id="GO:0016791">
    <property type="term" value="F:phosphatase activity"/>
    <property type="evidence" value="ECO:0007669"/>
    <property type="project" value="TreeGrafter"/>
</dbReference>
<dbReference type="OrthoDB" id="3180855at2"/>
<dbReference type="InterPro" id="IPR006379">
    <property type="entry name" value="HAD-SF_hydro_IIB"/>
</dbReference>
<evidence type="ECO:0000313" key="2">
    <source>
        <dbReference type="Proteomes" id="UP000256269"/>
    </source>
</evidence>
<dbReference type="InterPro" id="IPR036412">
    <property type="entry name" value="HAD-like_sf"/>
</dbReference>
<dbReference type="Gene3D" id="3.40.50.1000">
    <property type="entry name" value="HAD superfamily/HAD-like"/>
    <property type="match status" value="1"/>
</dbReference>
<dbReference type="GO" id="GO:0000287">
    <property type="term" value="F:magnesium ion binding"/>
    <property type="evidence" value="ECO:0007669"/>
    <property type="project" value="TreeGrafter"/>
</dbReference>
<dbReference type="PANTHER" id="PTHR10000:SF8">
    <property type="entry name" value="HAD SUPERFAMILY HYDROLASE-LIKE, TYPE 3"/>
    <property type="match status" value="1"/>
</dbReference>
<proteinExistence type="predicted"/>
<name>A0A3E0HTP2_9PSEU</name>
<dbReference type="PROSITE" id="PS01229">
    <property type="entry name" value="COF_2"/>
    <property type="match status" value="1"/>
</dbReference>
<dbReference type="NCBIfam" id="TIGR01484">
    <property type="entry name" value="HAD-SF-IIB"/>
    <property type="match status" value="1"/>
</dbReference>
<dbReference type="Gene3D" id="3.30.1240.10">
    <property type="match status" value="1"/>
</dbReference>
<dbReference type="InterPro" id="IPR023214">
    <property type="entry name" value="HAD_sf"/>
</dbReference>
<reference evidence="1 2" key="1">
    <citation type="submission" date="2018-08" db="EMBL/GenBank/DDBJ databases">
        <title>Genomic Encyclopedia of Archaeal and Bacterial Type Strains, Phase II (KMG-II): from individual species to whole genera.</title>
        <authorList>
            <person name="Goeker M."/>
        </authorList>
    </citation>
    <scope>NUCLEOTIDE SEQUENCE [LARGE SCALE GENOMIC DNA]</scope>
    <source>
        <strain evidence="1 2">DSM 45791</strain>
    </source>
</reference>
<dbReference type="GO" id="GO:0005829">
    <property type="term" value="C:cytosol"/>
    <property type="evidence" value="ECO:0007669"/>
    <property type="project" value="TreeGrafter"/>
</dbReference>
<sequence>MRPALIALDVDGTILDSTGTISPAVRDAIARAQAAGAHVVLSTGRTVLGVRTVITELGFTTGTALCSNGAVRLNLASGEVIPLATFEPAPVITQLRALLPGVTFSLEEPGVGNRVSTGYPGDGSGTRRQVDDVELAATPTTRMIAYWNGVTKAQLEALMDVSPIAGVTWTYDHHSDAWLTVVAEGISKASALEQLRLELGVPADATVAFGDGHNDIAMLRWAALGVAMGNAADDVRAAADEVTGSIAEDGVATVLDRLFR</sequence>
<comment type="caution">
    <text evidence="1">The sequence shown here is derived from an EMBL/GenBank/DDBJ whole genome shotgun (WGS) entry which is preliminary data.</text>
</comment>
<dbReference type="Proteomes" id="UP000256269">
    <property type="component" value="Unassembled WGS sequence"/>
</dbReference>
<dbReference type="PANTHER" id="PTHR10000">
    <property type="entry name" value="PHOSPHOSERINE PHOSPHATASE"/>
    <property type="match status" value="1"/>
</dbReference>
<protein>
    <submittedName>
        <fullName evidence="1">HAD superfamily hydrolase (TIGR01484 family)</fullName>
    </submittedName>
</protein>